<dbReference type="Proteomes" id="UP000278746">
    <property type="component" value="Unassembled WGS sequence"/>
</dbReference>
<keyword evidence="4 6" id="KW-0472">Membrane</keyword>
<evidence type="ECO:0000313" key="9">
    <source>
        <dbReference type="Proteomes" id="UP000278746"/>
    </source>
</evidence>
<dbReference type="GO" id="GO:0140359">
    <property type="term" value="F:ABC-type transporter activity"/>
    <property type="evidence" value="ECO:0007669"/>
    <property type="project" value="InterPro"/>
</dbReference>
<evidence type="ECO:0000256" key="3">
    <source>
        <dbReference type="ARBA" id="ARBA00022989"/>
    </source>
</evidence>
<dbReference type="Gene3D" id="1.10.287.950">
    <property type="entry name" value="Methyl-accepting chemotaxis protein"/>
    <property type="match status" value="1"/>
</dbReference>
<feature type="transmembrane region" description="Helical" evidence="6">
    <location>
        <begin position="321"/>
        <end position="340"/>
    </location>
</feature>
<dbReference type="GO" id="GO:0016020">
    <property type="term" value="C:membrane"/>
    <property type="evidence" value="ECO:0007669"/>
    <property type="project" value="UniProtKB-SubCell"/>
</dbReference>
<evidence type="ECO:0000256" key="4">
    <source>
        <dbReference type="ARBA" id="ARBA00023136"/>
    </source>
</evidence>
<dbReference type="PANTHER" id="PTHR43077">
    <property type="entry name" value="TRANSPORT PERMEASE YVFS-RELATED"/>
    <property type="match status" value="1"/>
</dbReference>
<evidence type="ECO:0000313" key="8">
    <source>
        <dbReference type="EMBL" id="RNA70051.1"/>
    </source>
</evidence>
<feature type="transmembrane region" description="Helical" evidence="6">
    <location>
        <begin position="221"/>
        <end position="241"/>
    </location>
</feature>
<dbReference type="InterPro" id="IPR013525">
    <property type="entry name" value="ABC2_TM"/>
</dbReference>
<evidence type="ECO:0000256" key="1">
    <source>
        <dbReference type="ARBA" id="ARBA00004141"/>
    </source>
</evidence>
<sequence>MSFDEVPSYQSSLQKRMKEVNEELDAFRGNVDQAEELAASFLAEAGVAYDLIEGAAVDAGNVTRVLDEVEQAVETFEEALRAVGSVEKQVDANEGEEDLRAALAEVNEGLGSLEEAYGTAVERSPDVTAGLSELRDGAVRVNDGAGSIAGNLNDAAAANGDLVEGLGELVEGSNELHGSVAEISDYTNELDPGRQHELMLSSPIESLSTESESEYSYGEGLTPYFLSIGLYVGALTLSIIYPFREHLGPHADGREWFAGKFGVVMIVGFVQVTILLAFILIGLDLDVSSPGAFVAFTYLVSLVFMSMIFMLVGVLDNPGRFVAIILLILQLGGSGGTFPVELLASPLQTIHGWLPMTYSVLGFRSVVFMDSPVLLWQSVMFLICVAVVVLVIAFLFYVKFYKKLCAPSIDKKREQTNG</sequence>
<evidence type="ECO:0000256" key="5">
    <source>
        <dbReference type="SAM" id="Coils"/>
    </source>
</evidence>
<comment type="caution">
    <text evidence="8">The sequence shown here is derived from an EMBL/GenBank/DDBJ whole genome shotgun (WGS) entry which is preliminary data.</text>
</comment>
<gene>
    <name evidence="8" type="ORF">EBO34_09010</name>
</gene>
<dbReference type="PANTHER" id="PTHR43077:SF5">
    <property type="entry name" value="PHAGE INFECTION PROTEIN"/>
    <property type="match status" value="1"/>
</dbReference>
<dbReference type="NCBIfam" id="TIGR03062">
    <property type="entry name" value="pip_yhgE_Cterm"/>
    <property type="match status" value="1"/>
</dbReference>
<dbReference type="AlphaFoldDB" id="A0A3M7TXN6"/>
<proteinExistence type="predicted"/>
<comment type="subcellular location">
    <subcellularLocation>
        <location evidence="1">Membrane</location>
        <topology evidence="1">Multi-pass membrane protein</topology>
    </subcellularLocation>
</comment>
<dbReference type="InterPro" id="IPR017501">
    <property type="entry name" value="Phage_infect_YhgE_C"/>
</dbReference>
<feature type="transmembrane region" description="Helical" evidence="6">
    <location>
        <begin position="375"/>
        <end position="398"/>
    </location>
</feature>
<evidence type="ECO:0000259" key="7">
    <source>
        <dbReference type="Pfam" id="PF12698"/>
    </source>
</evidence>
<protein>
    <recommendedName>
        <fullName evidence="7">ABC-2 type transporter transmembrane domain-containing protein</fullName>
    </recommendedName>
</protein>
<evidence type="ECO:0000256" key="2">
    <source>
        <dbReference type="ARBA" id="ARBA00022692"/>
    </source>
</evidence>
<dbReference type="Pfam" id="PF12698">
    <property type="entry name" value="ABC2_membrane_3"/>
    <property type="match status" value="1"/>
</dbReference>
<organism evidence="8 9">
    <name type="scientific">Alteribacter keqinensis</name>
    <dbReference type="NCBI Taxonomy" id="2483800"/>
    <lineage>
        <taxon>Bacteria</taxon>
        <taxon>Bacillati</taxon>
        <taxon>Bacillota</taxon>
        <taxon>Bacilli</taxon>
        <taxon>Bacillales</taxon>
        <taxon>Bacillaceae</taxon>
        <taxon>Alteribacter</taxon>
    </lineage>
</organism>
<feature type="coiled-coil region" evidence="5">
    <location>
        <begin position="10"/>
        <end position="37"/>
    </location>
</feature>
<dbReference type="RefSeq" id="WP_122897562.1">
    <property type="nucleotide sequence ID" value="NZ_RHIB01000001.1"/>
</dbReference>
<keyword evidence="9" id="KW-1185">Reference proteome</keyword>
<dbReference type="InterPro" id="IPR051328">
    <property type="entry name" value="T7SS_ABC-Transporter"/>
</dbReference>
<dbReference type="EMBL" id="RHIB01000001">
    <property type="protein sequence ID" value="RNA70051.1"/>
    <property type="molecule type" value="Genomic_DNA"/>
</dbReference>
<evidence type="ECO:0000256" key="6">
    <source>
        <dbReference type="SAM" id="Phobius"/>
    </source>
</evidence>
<feature type="transmembrane region" description="Helical" evidence="6">
    <location>
        <begin position="261"/>
        <end position="281"/>
    </location>
</feature>
<keyword evidence="3 6" id="KW-1133">Transmembrane helix</keyword>
<dbReference type="OrthoDB" id="9811483at2"/>
<name>A0A3M7TXN6_9BACI</name>
<feature type="transmembrane region" description="Helical" evidence="6">
    <location>
        <begin position="293"/>
        <end position="315"/>
    </location>
</feature>
<accession>A0A3M7TXN6</accession>
<dbReference type="SUPFAM" id="SSF58104">
    <property type="entry name" value="Methyl-accepting chemotaxis protein (MCP) signaling domain"/>
    <property type="match status" value="1"/>
</dbReference>
<keyword evidence="2 6" id="KW-0812">Transmembrane</keyword>
<keyword evidence="5" id="KW-0175">Coiled coil</keyword>
<feature type="domain" description="ABC-2 type transporter transmembrane" evidence="7">
    <location>
        <begin position="195"/>
        <end position="395"/>
    </location>
</feature>
<reference evidence="8 9" key="1">
    <citation type="submission" date="2018-10" db="EMBL/GenBank/DDBJ databases">
        <title>Bacillus Keqinensis sp. nov., a moderately halophilic bacterium isolated from a saline-alkaline lake.</title>
        <authorList>
            <person name="Wang H."/>
        </authorList>
    </citation>
    <scope>NUCLEOTIDE SEQUENCE [LARGE SCALE GENOMIC DNA]</scope>
    <source>
        <strain evidence="8 9">KQ-3</strain>
    </source>
</reference>